<feature type="region of interest" description="Disordered" evidence="1">
    <location>
        <begin position="1"/>
        <end position="21"/>
    </location>
</feature>
<evidence type="ECO:0000313" key="2">
    <source>
        <dbReference type="EMBL" id="TCF37071.1"/>
    </source>
</evidence>
<evidence type="ECO:0000313" key="3">
    <source>
        <dbReference type="Proteomes" id="UP000294241"/>
    </source>
</evidence>
<reference evidence="2 3" key="1">
    <citation type="journal article" date="2018" name="Sci. Rep.">
        <title>Genomic diversity and distribution of Bifidobacterium longum subsp. longum across the human lifespan.</title>
        <authorList>
            <person name="Odamaki T."/>
            <person name="Bottacini F."/>
            <person name="Kato K."/>
            <person name="Mitsuyama E."/>
            <person name="Yoshida K."/>
            <person name="Horigome A."/>
            <person name="Xiao J.Z."/>
            <person name="van Sinderen D."/>
        </authorList>
    </citation>
    <scope>NUCLEOTIDE SEQUENCE [LARGE SCALE GENOMIC DNA]</scope>
    <source>
        <strain evidence="2 3">MCC10100</strain>
    </source>
</reference>
<dbReference type="AlphaFoldDB" id="A0A4R0UNK3"/>
<protein>
    <submittedName>
        <fullName evidence="2">Uncharacterized protein</fullName>
    </submittedName>
</protein>
<comment type="caution">
    <text evidence="2">The sequence shown here is derived from an EMBL/GenBank/DDBJ whole genome shotgun (WGS) entry which is preliminary data.</text>
</comment>
<dbReference type="Proteomes" id="UP000294241">
    <property type="component" value="Unassembled WGS sequence"/>
</dbReference>
<organism evidence="2 3">
    <name type="scientific">Bifidobacterium longum subsp. longum</name>
    <dbReference type="NCBI Taxonomy" id="1679"/>
    <lineage>
        <taxon>Bacteria</taxon>
        <taxon>Bacillati</taxon>
        <taxon>Actinomycetota</taxon>
        <taxon>Actinomycetes</taxon>
        <taxon>Bifidobacteriales</taxon>
        <taxon>Bifidobacteriaceae</taxon>
        <taxon>Bifidobacterium</taxon>
    </lineage>
</organism>
<proteinExistence type="predicted"/>
<accession>A0A4R0UNK3</accession>
<name>A0A4R0UNK3_BIFLL</name>
<dbReference type="RefSeq" id="WP_242669814.1">
    <property type="nucleotide sequence ID" value="NZ_SHST01000039.1"/>
</dbReference>
<feature type="region of interest" description="Disordered" evidence="1">
    <location>
        <begin position="312"/>
        <end position="331"/>
    </location>
</feature>
<sequence length="461" mass="51392">MDDTRDEVDDTRDEVDDTRDEVDEILAGMTGGRTGTAGGVSSPVPPAADWARGLDAASASAARLTVLLSDVYRAHQGKDPSASLAAQIEQTVRNLTGKPPQEPEYGPGLWTAMPQRSWETMGMARPIDWTGAPSRTEIDLMTMHAIRYGEWLCRTFPTWEQTLPACWIEHDDVVAEVFALKCHADLAAASPNGGMYMPALMQDIHQALARVKEYLTAAGTGESSHAHHMDGEQHASRRRAREVEYESWYRRRGGWKTEPAFTGRWRGGEDFVSSTLLAYGTPPSPASHDDPSADVLMATLAGCEERLDGYRRSRDGIRRMPDGPERDRLSRQLAADTGGDLRELSDRWRDWRSMELAARDRLDQAIASIERRLDDRKAPLSHEEAEEARALASRGRALLDEAGDPRWNPDSYRPRDPDEELKLAKRLEGIARERDLDSLEQLDRLTATIRATIGPRGGMRP</sequence>
<gene>
    <name evidence="2" type="ORF">MCC10100_2045</name>
</gene>
<evidence type="ECO:0000256" key="1">
    <source>
        <dbReference type="SAM" id="MobiDB-lite"/>
    </source>
</evidence>
<dbReference type="EMBL" id="SHST01000039">
    <property type="protein sequence ID" value="TCF37071.1"/>
    <property type="molecule type" value="Genomic_DNA"/>
</dbReference>
<feature type="compositionally biased region" description="Basic and acidic residues" evidence="1">
    <location>
        <begin position="312"/>
        <end position="330"/>
    </location>
</feature>